<sequence>MKNKTIKRISNVLAGFSLVSVFLSSCGNLSIPKERKDLLLNGMPNLKSESNPIDLFLPKIFTDKDDIFISDWKKRQEPSKEWLEEFKNNLKFFHANREIILSKMREKWYYFLSNLKTLTWGYTKVDTEIFDKASRCKGVKLSDDFYERKKEFVDSESDLKNDLNFANEKYIEDARIPLEVTDSFLTYYFLLDDQHFMLLSYDFSPSNGTGADGRPDINWNVYRFANKDRKPNFKEFEWIKHAILAHSGDCTYEKEGFSKFDRLSRLDGVLLKYELKSIDLGNGISGTDETIKEDKSQPKDPNDLDMIDLSNPDGTESLNKNNEDSDSSRETLERELSSIS</sequence>
<feature type="region of interest" description="Disordered" evidence="1">
    <location>
        <begin position="286"/>
        <end position="340"/>
    </location>
</feature>
<organism evidence="2 3">
    <name type="scientific">Mycoplasma bradburyae</name>
    <dbReference type="NCBI Taxonomy" id="2963128"/>
    <lineage>
        <taxon>Bacteria</taxon>
        <taxon>Bacillati</taxon>
        <taxon>Mycoplasmatota</taxon>
        <taxon>Mollicutes</taxon>
        <taxon>Mycoplasmataceae</taxon>
        <taxon>Mycoplasma</taxon>
    </lineage>
</organism>
<evidence type="ECO:0000256" key="1">
    <source>
        <dbReference type="SAM" id="MobiDB-lite"/>
    </source>
</evidence>
<keyword evidence="3" id="KW-1185">Reference proteome</keyword>
<feature type="compositionally biased region" description="Basic and acidic residues" evidence="1">
    <location>
        <begin position="321"/>
        <end position="340"/>
    </location>
</feature>
<comment type="caution">
    <text evidence="2">The sequence shown here is derived from an EMBL/GenBank/DDBJ whole genome shotgun (WGS) entry which is preliminary data.</text>
</comment>
<evidence type="ECO:0000313" key="2">
    <source>
        <dbReference type="EMBL" id="MDC4181662.1"/>
    </source>
</evidence>
<dbReference type="Proteomes" id="UP001220940">
    <property type="component" value="Unassembled WGS sequence"/>
</dbReference>
<evidence type="ECO:0008006" key="4">
    <source>
        <dbReference type="Google" id="ProtNLM"/>
    </source>
</evidence>
<feature type="compositionally biased region" description="Basic and acidic residues" evidence="1">
    <location>
        <begin position="289"/>
        <end position="302"/>
    </location>
</feature>
<dbReference type="PROSITE" id="PS51257">
    <property type="entry name" value="PROKAR_LIPOPROTEIN"/>
    <property type="match status" value="1"/>
</dbReference>
<reference evidence="2" key="1">
    <citation type="submission" date="2021-11" db="EMBL/GenBank/DDBJ databases">
        <title>Description of Mycoplasma bradburyaesp. nov.from sea birds: a tribute to a great mycoplasmologist.</title>
        <authorList>
            <person name="Ramirez A.S."/>
            <person name="Poveda C."/>
            <person name="Suarez-Perez A."/>
            <person name="Rosales R.S."/>
            <person name="Dijkman R."/>
            <person name="Feberwee A."/>
            <person name="Spergser J."/>
            <person name="Szostak M.P."/>
            <person name="Ressel L."/>
            <person name="Calabuig P."/>
            <person name="Catania S."/>
            <person name="Gobbo F."/>
            <person name="Timofte D."/>
            <person name="Poveda J.B."/>
        </authorList>
    </citation>
    <scope>NUCLEOTIDE SEQUENCE [LARGE SCALE GENOMIC DNA]</scope>
    <source>
        <strain evidence="2">T158</strain>
    </source>
</reference>
<protein>
    <recommendedName>
        <fullName evidence="4">Lipoprotein</fullName>
    </recommendedName>
</protein>
<proteinExistence type="predicted"/>
<evidence type="ECO:0000313" key="3">
    <source>
        <dbReference type="Proteomes" id="UP001220940"/>
    </source>
</evidence>
<name>A0ABT5G9R0_9MOLU</name>
<accession>A0ABT5G9R0</accession>
<gene>
    <name evidence="2" type="ORF">LNO68_00450</name>
</gene>
<dbReference type="RefSeq" id="WP_255034439.1">
    <property type="nucleotide sequence ID" value="NZ_CP101414.1"/>
</dbReference>
<dbReference type="EMBL" id="JAJHZM010000001">
    <property type="protein sequence ID" value="MDC4181662.1"/>
    <property type="molecule type" value="Genomic_DNA"/>
</dbReference>